<proteinExistence type="inferred from homology"/>
<accession>A0A0L8BIH9</accession>
<dbReference type="InterPro" id="IPR020904">
    <property type="entry name" value="Sc_DH/Rdtase_CS"/>
</dbReference>
<evidence type="ECO:0000313" key="4">
    <source>
        <dbReference type="Proteomes" id="UP000037425"/>
    </source>
</evidence>
<evidence type="ECO:0000256" key="1">
    <source>
        <dbReference type="ARBA" id="ARBA00006484"/>
    </source>
</evidence>
<name>A0A0L8BIH9_ENSAD</name>
<dbReference type="AlphaFoldDB" id="A0A0L8BIH9"/>
<dbReference type="PRINTS" id="PR00081">
    <property type="entry name" value="GDHRDH"/>
</dbReference>
<dbReference type="GO" id="GO:0016616">
    <property type="term" value="F:oxidoreductase activity, acting on the CH-OH group of donors, NAD or NADP as acceptor"/>
    <property type="evidence" value="ECO:0007669"/>
    <property type="project" value="UniProtKB-ARBA"/>
</dbReference>
<dbReference type="Pfam" id="PF13561">
    <property type="entry name" value="adh_short_C2"/>
    <property type="match status" value="1"/>
</dbReference>
<reference evidence="4" key="1">
    <citation type="submission" date="2015-07" db="EMBL/GenBank/DDBJ databases">
        <title>Whole genome sequence of an Ensifer adhaerens strain isolated from a cave pool in the Wind Cave National Park.</title>
        <authorList>
            <person name="Eng W.W.H."/>
            <person name="Gan H.M."/>
            <person name="Barton H.A."/>
            <person name="Savka M.A."/>
        </authorList>
    </citation>
    <scope>NUCLEOTIDE SEQUENCE [LARGE SCALE GENOMIC DNA]</scope>
    <source>
        <strain evidence="4">SD006</strain>
    </source>
</reference>
<dbReference type="PANTHER" id="PTHR42760">
    <property type="entry name" value="SHORT-CHAIN DEHYDROGENASES/REDUCTASES FAMILY MEMBER"/>
    <property type="match status" value="1"/>
</dbReference>
<feature type="domain" description="Ketoreductase" evidence="2">
    <location>
        <begin position="6"/>
        <end position="183"/>
    </location>
</feature>
<dbReference type="GO" id="GO:0030497">
    <property type="term" value="P:fatty acid elongation"/>
    <property type="evidence" value="ECO:0007669"/>
    <property type="project" value="TreeGrafter"/>
</dbReference>
<dbReference type="InterPro" id="IPR036291">
    <property type="entry name" value="NAD(P)-bd_dom_sf"/>
</dbReference>
<dbReference type="PRINTS" id="PR00080">
    <property type="entry name" value="SDRFAMILY"/>
</dbReference>
<dbReference type="CDD" id="cd05233">
    <property type="entry name" value="SDR_c"/>
    <property type="match status" value="1"/>
</dbReference>
<dbReference type="EMBL" id="LGAP01000027">
    <property type="protein sequence ID" value="KOF14370.1"/>
    <property type="molecule type" value="Genomic_DNA"/>
</dbReference>
<dbReference type="PATRIC" id="fig|106592.7.peg.4274"/>
<comment type="caution">
    <text evidence="3">The sequence shown here is derived from an EMBL/GenBank/DDBJ whole genome shotgun (WGS) entry which is preliminary data.</text>
</comment>
<evidence type="ECO:0000313" key="3">
    <source>
        <dbReference type="EMBL" id="KOF14370.1"/>
    </source>
</evidence>
<comment type="similarity">
    <text evidence="1">Belongs to the short-chain dehydrogenases/reductases (SDR) family.</text>
</comment>
<gene>
    <name evidence="3" type="ORF">AC244_27420</name>
</gene>
<dbReference type="OrthoDB" id="9779623at2"/>
<dbReference type="SUPFAM" id="SSF51735">
    <property type="entry name" value="NAD(P)-binding Rossmann-fold domains"/>
    <property type="match status" value="1"/>
</dbReference>
<dbReference type="PROSITE" id="PS00061">
    <property type="entry name" value="ADH_SHORT"/>
    <property type="match status" value="1"/>
</dbReference>
<protein>
    <submittedName>
        <fullName evidence="3">Oxidoreductase</fullName>
    </submittedName>
</protein>
<sequence length="252" mass="26503">MPEAIKSVVVTGGGSGIGLEIADVLNARDWEVHLVDLNAEALAKACDKISVPRDRGHALSVTDEMAIESLLSEVNERAPLGAIVNSAGIAIDKPAVDTSLEDFRRIVDVNLTGTFIGSRAAARLWLKVGTPGVIVNISSVSGIVGSKGRSAYGASKGAVNQLTKTLASELGHNGIRVNAVAPGAIDTPLSRAVHTDDVRRQWHERIPLERYGTVREVAHTVAFLVSDEASYINGQILAVDGGFVSAGLVNRQ</sequence>
<dbReference type="InterPro" id="IPR057326">
    <property type="entry name" value="KR_dom"/>
</dbReference>
<dbReference type="Gene3D" id="3.40.50.720">
    <property type="entry name" value="NAD(P)-binding Rossmann-like Domain"/>
    <property type="match status" value="1"/>
</dbReference>
<dbReference type="FunFam" id="3.40.50.720:FF:000084">
    <property type="entry name" value="Short-chain dehydrogenase reductase"/>
    <property type="match status" value="1"/>
</dbReference>
<dbReference type="SMART" id="SM00822">
    <property type="entry name" value="PKS_KR"/>
    <property type="match status" value="1"/>
</dbReference>
<evidence type="ECO:0000259" key="2">
    <source>
        <dbReference type="SMART" id="SM00822"/>
    </source>
</evidence>
<dbReference type="Proteomes" id="UP000037425">
    <property type="component" value="Unassembled WGS sequence"/>
</dbReference>
<dbReference type="InterPro" id="IPR002347">
    <property type="entry name" value="SDR_fam"/>
</dbReference>
<dbReference type="PANTHER" id="PTHR42760:SF123">
    <property type="entry name" value="OXIDOREDUCTASE"/>
    <property type="match status" value="1"/>
</dbReference>
<dbReference type="RefSeq" id="WP_053251972.1">
    <property type="nucleotide sequence ID" value="NZ_LGAP01000027.1"/>
</dbReference>
<organism evidence="3 4">
    <name type="scientific">Ensifer adhaerens</name>
    <name type="common">Sinorhizobium morelense</name>
    <dbReference type="NCBI Taxonomy" id="106592"/>
    <lineage>
        <taxon>Bacteria</taxon>
        <taxon>Pseudomonadati</taxon>
        <taxon>Pseudomonadota</taxon>
        <taxon>Alphaproteobacteria</taxon>
        <taxon>Hyphomicrobiales</taxon>
        <taxon>Rhizobiaceae</taxon>
        <taxon>Sinorhizobium/Ensifer group</taxon>
        <taxon>Ensifer</taxon>
    </lineage>
</organism>